<dbReference type="EMBL" id="SIRT01000004">
    <property type="protein sequence ID" value="TBN04484.1"/>
    <property type="molecule type" value="Genomic_DNA"/>
</dbReference>
<proteinExistence type="predicted"/>
<organism evidence="1 2">
    <name type="scientific">Hyunsoonleella flava</name>
    <dbReference type="NCBI Taxonomy" id="2527939"/>
    <lineage>
        <taxon>Bacteria</taxon>
        <taxon>Pseudomonadati</taxon>
        <taxon>Bacteroidota</taxon>
        <taxon>Flavobacteriia</taxon>
        <taxon>Flavobacteriales</taxon>
        <taxon>Flavobacteriaceae</taxon>
    </lineage>
</organism>
<reference evidence="1 2" key="1">
    <citation type="submission" date="2019-02" db="EMBL/GenBank/DDBJ databases">
        <title>Hyunsoonleella sp., isolated from marine sediment.</title>
        <authorList>
            <person name="Liu B.-T."/>
        </authorList>
    </citation>
    <scope>NUCLEOTIDE SEQUENCE [LARGE SCALE GENOMIC DNA]</scope>
    <source>
        <strain evidence="1 2">T58</strain>
    </source>
</reference>
<keyword evidence="2" id="KW-1185">Reference proteome</keyword>
<dbReference type="OrthoDB" id="1189466at2"/>
<sequence>MIVVIIITTIVVGMAFSVLAMVQKHMKGIQANFNKTLEIEKLEQVLNIDFNRHTKIEYDTINDELFFISEIDTVAYQFTENHVITPMDTLHIPLHHKQFFFNGLKVNYGRIDAIKLETTKTFLSQNVFVYKRNDATLFLD</sequence>
<gene>
    <name evidence="1" type="ORF">EYD45_07510</name>
</gene>
<protein>
    <submittedName>
        <fullName evidence="1">Uncharacterized protein</fullName>
    </submittedName>
</protein>
<name>A0A4Q9FH23_9FLAO</name>
<dbReference type="Proteomes" id="UP000291142">
    <property type="component" value="Unassembled WGS sequence"/>
</dbReference>
<dbReference type="AlphaFoldDB" id="A0A4Q9FH23"/>
<accession>A0A4Q9FH23</accession>
<evidence type="ECO:0000313" key="1">
    <source>
        <dbReference type="EMBL" id="TBN04484.1"/>
    </source>
</evidence>
<evidence type="ECO:0000313" key="2">
    <source>
        <dbReference type="Proteomes" id="UP000291142"/>
    </source>
</evidence>
<comment type="caution">
    <text evidence="1">The sequence shown here is derived from an EMBL/GenBank/DDBJ whole genome shotgun (WGS) entry which is preliminary data.</text>
</comment>